<proteinExistence type="predicted"/>
<evidence type="ECO:0000313" key="2">
    <source>
        <dbReference type="EMBL" id="MBO0931862.1"/>
    </source>
</evidence>
<feature type="transmembrane region" description="Helical" evidence="1">
    <location>
        <begin position="21"/>
        <end position="42"/>
    </location>
</feature>
<gene>
    <name evidence="2" type="ORF">J2I48_12705</name>
</gene>
<evidence type="ECO:0000256" key="1">
    <source>
        <dbReference type="SAM" id="Phobius"/>
    </source>
</evidence>
<feature type="transmembrane region" description="Helical" evidence="1">
    <location>
        <begin position="48"/>
        <end position="67"/>
    </location>
</feature>
<dbReference type="Proteomes" id="UP000664795">
    <property type="component" value="Unassembled WGS sequence"/>
</dbReference>
<dbReference type="EMBL" id="JAFMYU010000009">
    <property type="protein sequence ID" value="MBO0931862.1"/>
    <property type="molecule type" value="Genomic_DNA"/>
</dbReference>
<dbReference type="AlphaFoldDB" id="A0A939G815"/>
<sequence>MKSFPIYRGADNEIEFRGLRGIYFYYAAGGLITSVFTTLFGYILGAPILLAMLCLLVGGSGTLFWCYSRNNRYGRWGAVKQPIRQAKPSFVCQHQSFNRLIPVRNTFTRKTR</sequence>
<keyword evidence="1" id="KW-0812">Transmembrane</keyword>
<accession>A0A939G815</accession>
<comment type="caution">
    <text evidence="2">The sequence shown here is derived from an EMBL/GenBank/DDBJ whole genome shotgun (WGS) entry which is preliminary data.</text>
</comment>
<dbReference type="InterPro" id="IPR025407">
    <property type="entry name" value="DUF4133"/>
</dbReference>
<evidence type="ECO:0000313" key="3">
    <source>
        <dbReference type="Proteomes" id="UP000664795"/>
    </source>
</evidence>
<protein>
    <submittedName>
        <fullName evidence="2">DUF4133 domain-containing protein</fullName>
    </submittedName>
</protein>
<keyword evidence="3" id="KW-1185">Reference proteome</keyword>
<dbReference type="RefSeq" id="WP_207335834.1">
    <property type="nucleotide sequence ID" value="NZ_JAFMYU010000009.1"/>
</dbReference>
<dbReference type="Pfam" id="PF13571">
    <property type="entry name" value="DUF4133"/>
    <property type="match status" value="1"/>
</dbReference>
<keyword evidence="1" id="KW-1133">Transmembrane helix</keyword>
<reference evidence="2 3" key="1">
    <citation type="submission" date="2021-03" db="EMBL/GenBank/DDBJ databases">
        <title>Fibrella sp. HMF5036 genome sequencing and assembly.</title>
        <authorList>
            <person name="Kang H."/>
            <person name="Kim H."/>
            <person name="Bae S."/>
            <person name="Joh K."/>
        </authorList>
    </citation>
    <scope>NUCLEOTIDE SEQUENCE [LARGE SCALE GENOMIC DNA]</scope>
    <source>
        <strain evidence="2 3">HMF5036</strain>
    </source>
</reference>
<keyword evidence="1" id="KW-0472">Membrane</keyword>
<organism evidence="2 3">
    <name type="scientific">Fibrella aquatilis</name>
    <dbReference type="NCBI Taxonomy" id="2817059"/>
    <lineage>
        <taxon>Bacteria</taxon>
        <taxon>Pseudomonadati</taxon>
        <taxon>Bacteroidota</taxon>
        <taxon>Cytophagia</taxon>
        <taxon>Cytophagales</taxon>
        <taxon>Spirosomataceae</taxon>
        <taxon>Fibrella</taxon>
    </lineage>
</organism>
<name>A0A939G815_9BACT</name>